<gene>
    <name evidence="1" type="ORF">P3G67_05600</name>
</gene>
<reference evidence="1 2" key="1">
    <citation type="submission" date="2023-03" db="EMBL/GenBank/DDBJ databases">
        <title>Draft genome sequence of Streptomyces sp. RB6PN23 isolated from peat swamp forest in Thailand.</title>
        <authorList>
            <person name="Klaysubun C."/>
            <person name="Duangmal K."/>
        </authorList>
    </citation>
    <scope>NUCLEOTIDE SEQUENCE [LARGE SCALE GENOMIC DNA]</scope>
    <source>
        <strain evidence="1 2">RB6PN23</strain>
    </source>
</reference>
<dbReference type="EMBL" id="JARJBC010000003">
    <property type="protein sequence ID" value="MDF3288713.1"/>
    <property type="molecule type" value="Genomic_DNA"/>
</dbReference>
<comment type="caution">
    <text evidence="1">The sequence shown here is derived from an EMBL/GenBank/DDBJ whole genome shotgun (WGS) entry which is preliminary data.</text>
</comment>
<proteinExistence type="predicted"/>
<dbReference type="Proteomes" id="UP001216579">
    <property type="component" value="Unassembled WGS sequence"/>
</dbReference>
<evidence type="ECO:0008006" key="3">
    <source>
        <dbReference type="Google" id="ProtNLM"/>
    </source>
</evidence>
<keyword evidence="2" id="KW-1185">Reference proteome</keyword>
<sequence>MGPLLAALLAQRTASARPYSPSWHLVFADAFNTPTRLGSFSDCGHNVDTPAAVPRGRCSAAAVPKRLMGLRYGKPEERFRVVGATSGYKSGHHCTTTGPAR</sequence>
<protein>
    <recommendedName>
        <fullName evidence="3">Secreted protein</fullName>
    </recommendedName>
</protein>
<accession>A0ABT5ZI60</accession>
<evidence type="ECO:0000313" key="1">
    <source>
        <dbReference type="EMBL" id="MDF3288713.1"/>
    </source>
</evidence>
<evidence type="ECO:0000313" key="2">
    <source>
        <dbReference type="Proteomes" id="UP001216579"/>
    </source>
</evidence>
<name>A0ABT5ZI60_9ACTN</name>
<organism evidence="1 2">
    <name type="scientific">Streptomyces silvisoli</name>
    <dbReference type="NCBI Taxonomy" id="3034235"/>
    <lineage>
        <taxon>Bacteria</taxon>
        <taxon>Bacillati</taxon>
        <taxon>Actinomycetota</taxon>
        <taxon>Actinomycetes</taxon>
        <taxon>Kitasatosporales</taxon>
        <taxon>Streptomycetaceae</taxon>
        <taxon>Streptomyces</taxon>
    </lineage>
</organism>
<dbReference type="RefSeq" id="WP_276092469.1">
    <property type="nucleotide sequence ID" value="NZ_JARJBC010000003.1"/>
</dbReference>